<dbReference type="AlphaFoldDB" id="A0A7J0G668"/>
<protein>
    <submittedName>
        <fullName evidence="1">Uncharacterized protein</fullName>
    </submittedName>
</protein>
<organism evidence="1 2">
    <name type="scientific">Actinidia rufa</name>
    <dbReference type="NCBI Taxonomy" id="165716"/>
    <lineage>
        <taxon>Eukaryota</taxon>
        <taxon>Viridiplantae</taxon>
        <taxon>Streptophyta</taxon>
        <taxon>Embryophyta</taxon>
        <taxon>Tracheophyta</taxon>
        <taxon>Spermatophyta</taxon>
        <taxon>Magnoliopsida</taxon>
        <taxon>eudicotyledons</taxon>
        <taxon>Gunneridae</taxon>
        <taxon>Pentapetalae</taxon>
        <taxon>asterids</taxon>
        <taxon>Ericales</taxon>
        <taxon>Actinidiaceae</taxon>
        <taxon>Actinidia</taxon>
    </lineage>
</organism>
<dbReference type="EMBL" id="BJWL01000018">
    <property type="protein sequence ID" value="GFZ06294.1"/>
    <property type="molecule type" value="Genomic_DNA"/>
</dbReference>
<keyword evidence="2" id="KW-1185">Reference proteome</keyword>
<reference evidence="1 2" key="1">
    <citation type="submission" date="2019-07" db="EMBL/GenBank/DDBJ databases">
        <title>De Novo Assembly of kiwifruit Actinidia rufa.</title>
        <authorList>
            <person name="Sugita-Konishi S."/>
            <person name="Sato K."/>
            <person name="Mori E."/>
            <person name="Abe Y."/>
            <person name="Kisaki G."/>
            <person name="Hamano K."/>
            <person name="Suezawa K."/>
            <person name="Otani M."/>
            <person name="Fukuda T."/>
            <person name="Manabe T."/>
            <person name="Gomi K."/>
            <person name="Tabuchi M."/>
            <person name="Akimitsu K."/>
            <person name="Kataoka I."/>
        </authorList>
    </citation>
    <scope>NUCLEOTIDE SEQUENCE [LARGE SCALE GENOMIC DNA]</scope>
    <source>
        <strain evidence="2">cv. Fuchu</strain>
    </source>
</reference>
<proteinExistence type="predicted"/>
<comment type="caution">
    <text evidence="1">The sequence shown here is derived from an EMBL/GenBank/DDBJ whole genome shotgun (WGS) entry which is preliminary data.</text>
</comment>
<dbReference type="Proteomes" id="UP000585474">
    <property type="component" value="Unassembled WGS sequence"/>
</dbReference>
<evidence type="ECO:0000313" key="2">
    <source>
        <dbReference type="Proteomes" id="UP000585474"/>
    </source>
</evidence>
<dbReference type="OrthoDB" id="1915076at2759"/>
<gene>
    <name evidence="1" type="ORF">Acr_18g0004640</name>
</gene>
<sequence length="122" mass="14263">MLRIQFAKIQKSFEKSLNIPRCLRAHHRHIGWTLWHWELSSHQVPVKDRREIAIARIQGNHFVQVFLRPHYPVPPTPVWWRQYVSIEARGWVDSYIIRMNLWSEIMGGGPGAPGGEFGGDID</sequence>
<evidence type="ECO:0000313" key="1">
    <source>
        <dbReference type="EMBL" id="GFZ06294.1"/>
    </source>
</evidence>
<accession>A0A7J0G668</accession>
<name>A0A7J0G668_9ERIC</name>